<dbReference type="PATRIC" id="fig|1144316.3.peg.1932"/>
<dbReference type="GO" id="GO:0016020">
    <property type="term" value="C:membrane"/>
    <property type="evidence" value="ECO:0007669"/>
    <property type="project" value="UniProtKB-SubCell"/>
</dbReference>
<feature type="transmembrane region" description="Helical" evidence="5">
    <location>
        <begin position="196"/>
        <end position="216"/>
    </location>
</feature>
<evidence type="ECO:0000256" key="4">
    <source>
        <dbReference type="ARBA" id="ARBA00023136"/>
    </source>
</evidence>
<dbReference type="CDD" id="cd00400">
    <property type="entry name" value="Voltage_gated_ClC"/>
    <property type="match status" value="1"/>
</dbReference>
<feature type="transmembrane region" description="Helical" evidence="5">
    <location>
        <begin position="62"/>
        <end position="85"/>
    </location>
</feature>
<evidence type="ECO:0000313" key="6">
    <source>
        <dbReference type="EMBL" id="EJL72431.1"/>
    </source>
</evidence>
<feature type="transmembrane region" description="Helical" evidence="5">
    <location>
        <begin position="269"/>
        <end position="289"/>
    </location>
</feature>
<comment type="caution">
    <text evidence="6">The sequence shown here is derived from an EMBL/GenBank/DDBJ whole genome shotgun (WGS) entry which is preliminary data.</text>
</comment>
<accession>J3CJ03</accession>
<dbReference type="InterPro" id="IPR001807">
    <property type="entry name" value="ClC"/>
</dbReference>
<keyword evidence="4 5" id="KW-0472">Membrane</keyword>
<keyword evidence="3 5" id="KW-1133">Transmembrane helix</keyword>
<dbReference type="PANTHER" id="PTHR43427">
    <property type="entry name" value="CHLORIDE CHANNEL PROTEIN CLC-E"/>
    <property type="match status" value="1"/>
</dbReference>
<dbReference type="Proteomes" id="UP000007509">
    <property type="component" value="Unassembled WGS sequence"/>
</dbReference>
<evidence type="ECO:0000256" key="1">
    <source>
        <dbReference type="ARBA" id="ARBA00004141"/>
    </source>
</evidence>
<proteinExistence type="predicted"/>
<dbReference type="OrthoDB" id="9767361at2"/>
<feature type="transmembrane region" description="Helical" evidence="5">
    <location>
        <begin position="336"/>
        <end position="355"/>
    </location>
</feature>
<name>J3CJ03_9FLAO</name>
<feature type="transmembrane region" description="Helical" evidence="5">
    <location>
        <begin position="236"/>
        <end position="257"/>
    </location>
</feature>
<keyword evidence="2 5" id="KW-0812">Transmembrane</keyword>
<dbReference type="InterPro" id="IPR050368">
    <property type="entry name" value="ClC-type_chloride_channel"/>
</dbReference>
<evidence type="ECO:0000256" key="5">
    <source>
        <dbReference type="SAM" id="Phobius"/>
    </source>
</evidence>
<feature type="transmembrane region" description="Helical" evidence="5">
    <location>
        <begin position="309"/>
        <end position="329"/>
    </location>
</feature>
<evidence type="ECO:0000313" key="7">
    <source>
        <dbReference type="Proteomes" id="UP000007509"/>
    </source>
</evidence>
<dbReference type="SUPFAM" id="SSF81340">
    <property type="entry name" value="Clc chloride channel"/>
    <property type="match status" value="1"/>
</dbReference>
<dbReference type="AlphaFoldDB" id="J3CJ03"/>
<protein>
    <submittedName>
        <fullName evidence="6">Chloride channel protein EriC</fullName>
    </submittedName>
</protein>
<dbReference type="PRINTS" id="PR00762">
    <property type="entry name" value="CLCHANNEL"/>
</dbReference>
<evidence type="ECO:0000256" key="3">
    <source>
        <dbReference type="ARBA" id="ARBA00022989"/>
    </source>
</evidence>
<sequence>MKINRRRRIIKTFNLLDQPIRFNPFVFSRTFFMWTFTGLVGGIIAGFYWIALEYFTEELAHFQGWLVIPVMAVCGLLAGLVIHFIGDPGEIHLIVNNIRFNKGKLEPKNNPSMILSSLFCVASGGSLGPEAPLVQVTGSTGTWLGKIFRLKGEELRSLSIAGMASGFTALFGAPLGGSLFSLEILHHKHAVEYYKAIIPALVASCFSYVMFALIIHLGIGATWNLKAYQYSGVYDFVYAVLFAVAATFVGWIFIFVVKFFKKVFEYRPFPIYIKTLTGGIILGVIAYYFPLTRYFGHNEINQLINGSFALNFLILILVFKILTIAVTVTSGWRGGFIIPLFFVGTTLGLIIHHLFPVVDTTLAIVSCMAAINACVTRTPMSTTIILGTLTGFTYFVPILFASLTGYFLAPRIPFIGSQSEKLAE</sequence>
<evidence type="ECO:0000256" key="2">
    <source>
        <dbReference type="ARBA" id="ARBA00022692"/>
    </source>
</evidence>
<feature type="transmembrane region" description="Helical" evidence="5">
    <location>
        <begin position="31"/>
        <end position="50"/>
    </location>
</feature>
<dbReference type="Gene3D" id="1.10.3080.10">
    <property type="entry name" value="Clc chloride channel"/>
    <property type="match status" value="1"/>
</dbReference>
<dbReference type="Pfam" id="PF00654">
    <property type="entry name" value="Voltage_CLC"/>
    <property type="match status" value="1"/>
</dbReference>
<dbReference type="PANTHER" id="PTHR43427:SF12">
    <property type="entry name" value="CHLORIDE TRANSPORTER"/>
    <property type="match status" value="1"/>
</dbReference>
<reference evidence="6 7" key="1">
    <citation type="journal article" date="2012" name="J. Bacteriol.">
        <title>Twenty-one genome sequences from Pseudomonas species and 19 genome sequences from diverse bacteria isolated from the rhizosphere and endosphere of Populus deltoides.</title>
        <authorList>
            <person name="Brown S.D."/>
            <person name="Utturkar S.M."/>
            <person name="Klingeman D.M."/>
            <person name="Johnson C.M."/>
            <person name="Martin S.L."/>
            <person name="Land M.L."/>
            <person name="Lu T.Y."/>
            <person name="Schadt C.W."/>
            <person name="Doktycz M.J."/>
            <person name="Pelletier D.A."/>
        </authorList>
    </citation>
    <scope>NUCLEOTIDE SEQUENCE [LARGE SCALE GENOMIC DNA]</scope>
    <source>
        <strain evidence="6 7">CF314</strain>
    </source>
</reference>
<dbReference type="EMBL" id="AKJY01000032">
    <property type="protein sequence ID" value="EJL72431.1"/>
    <property type="molecule type" value="Genomic_DNA"/>
</dbReference>
<feature type="transmembrane region" description="Helical" evidence="5">
    <location>
        <begin position="384"/>
        <end position="409"/>
    </location>
</feature>
<organism evidence="6 7">
    <name type="scientific">Chryseobacterium populi</name>
    <dbReference type="NCBI Taxonomy" id="1144316"/>
    <lineage>
        <taxon>Bacteria</taxon>
        <taxon>Pseudomonadati</taxon>
        <taxon>Bacteroidota</taxon>
        <taxon>Flavobacteriia</taxon>
        <taxon>Flavobacteriales</taxon>
        <taxon>Weeksellaceae</taxon>
        <taxon>Chryseobacterium group</taxon>
        <taxon>Chryseobacterium</taxon>
    </lineage>
</organism>
<comment type="subcellular location">
    <subcellularLocation>
        <location evidence="1">Membrane</location>
        <topology evidence="1">Multi-pass membrane protein</topology>
    </subcellularLocation>
</comment>
<gene>
    <name evidence="6" type="ORF">PMI13_01923</name>
</gene>
<dbReference type="InterPro" id="IPR014743">
    <property type="entry name" value="Cl-channel_core"/>
</dbReference>
<dbReference type="RefSeq" id="WP_007843026.1">
    <property type="nucleotide sequence ID" value="NZ_AKJY01000032.1"/>
</dbReference>
<dbReference type="GO" id="GO:0015108">
    <property type="term" value="F:chloride transmembrane transporter activity"/>
    <property type="evidence" value="ECO:0007669"/>
    <property type="project" value="InterPro"/>
</dbReference>
<keyword evidence="7" id="KW-1185">Reference proteome</keyword>